<evidence type="ECO:0000256" key="1">
    <source>
        <dbReference type="SAM" id="SignalP"/>
    </source>
</evidence>
<organism evidence="2 3">
    <name type="scientific">Photobacterium aphoticum</name>
    <dbReference type="NCBI Taxonomy" id="754436"/>
    <lineage>
        <taxon>Bacteria</taxon>
        <taxon>Pseudomonadati</taxon>
        <taxon>Pseudomonadota</taxon>
        <taxon>Gammaproteobacteria</taxon>
        <taxon>Vibrionales</taxon>
        <taxon>Vibrionaceae</taxon>
        <taxon>Photobacterium</taxon>
    </lineage>
</organism>
<accession>A0A0J1GRD0</accession>
<dbReference type="OrthoDB" id="5592990at2"/>
<dbReference type="PATRIC" id="fig|754436.4.peg.794"/>
<name>A0A0J1GRD0_9GAMM</name>
<comment type="caution">
    <text evidence="2">The sequence shown here is derived from an EMBL/GenBank/DDBJ whole genome shotgun (WGS) entry which is preliminary data.</text>
</comment>
<reference evidence="2 3" key="1">
    <citation type="submission" date="2015-05" db="EMBL/GenBank/DDBJ databases">
        <title>Photobacterium galathea sp. nov.</title>
        <authorList>
            <person name="Machado H."/>
            <person name="Gram L."/>
        </authorList>
    </citation>
    <scope>NUCLEOTIDE SEQUENCE [LARGE SCALE GENOMIC DNA]</scope>
    <source>
        <strain evidence="2 3">DSM 25995</strain>
    </source>
</reference>
<proteinExistence type="predicted"/>
<dbReference type="AlphaFoldDB" id="A0A0J1GRD0"/>
<keyword evidence="1" id="KW-0732">Signal</keyword>
<protein>
    <submittedName>
        <fullName evidence="2">Chromosome partitioning protein ParA</fullName>
    </submittedName>
</protein>
<feature type="signal peptide" evidence="1">
    <location>
        <begin position="1"/>
        <end position="20"/>
    </location>
</feature>
<dbReference type="Proteomes" id="UP000036426">
    <property type="component" value="Unassembled WGS sequence"/>
</dbReference>
<dbReference type="EMBL" id="LDOV01000009">
    <property type="protein sequence ID" value="KLV02278.1"/>
    <property type="molecule type" value="Genomic_DNA"/>
</dbReference>
<dbReference type="RefSeq" id="WP_047873028.1">
    <property type="nucleotide sequence ID" value="NZ_BMYC01000014.1"/>
</dbReference>
<gene>
    <name evidence="2" type="ORF">ABT58_03745</name>
</gene>
<evidence type="ECO:0000313" key="2">
    <source>
        <dbReference type="EMBL" id="KLV02278.1"/>
    </source>
</evidence>
<evidence type="ECO:0000313" key="3">
    <source>
        <dbReference type="Proteomes" id="UP000036426"/>
    </source>
</evidence>
<keyword evidence="3" id="KW-1185">Reference proteome</keyword>
<sequence length="477" mass="54481">MKPTPFPLLALSLLSPVTLAKAPQPQIGYFIDSPVTGLYYETSSNLTGYTQKGAFNYHPGDVVSFYLGKDNSAYLLTKLSGQTVITPTLSTTMPSRSINMTRLLLSLDETPEDQTEIELMGEMLADPAFQEQLRTLDLNLLDSLKDKLDVELVSVEKAVAHLNQSEQFIKQHFTSDDVIYSPLNRRLTNIQIKKRDNDGHYCILDLRYIHRPRYNTPIGEMHYMITPSDIVQYPSIGDRYHGCYLDPEGALANIIKEPIGNFSDLQGLVGCGIKGCTRNDLNGFLVDNYDDEGDWKYRTLALNFDPTTQLFMEKVQGLGPLPHIRHENQSEMMWFTYPQEKGHQIDYEGIWKATTFKGTDIHDTCLLVEKDRVWQGPKDTETCPDDRQAYAQNVTADYGDMWWLNAKEQKAKLGQMNVTVRWYPQDQPPKLTTWEYLPAGENWDQGMLYRYEQTLTRLADGSENLQTNTITELAKQI</sequence>
<feature type="chain" id="PRO_5005251874" evidence="1">
    <location>
        <begin position="21"/>
        <end position="477"/>
    </location>
</feature>